<feature type="domain" description="PHD-type" evidence="10">
    <location>
        <begin position="1324"/>
        <end position="1373"/>
    </location>
</feature>
<feature type="domain" description="PHD-type" evidence="10">
    <location>
        <begin position="461"/>
        <end position="511"/>
    </location>
</feature>
<evidence type="ECO:0000259" key="13">
    <source>
        <dbReference type="PROSITE" id="PS51184"/>
    </source>
</evidence>
<evidence type="ECO:0000256" key="6">
    <source>
        <dbReference type="ARBA" id="ARBA00023004"/>
    </source>
</evidence>
<comment type="subcellular location">
    <subcellularLocation>
        <location evidence="1">Nucleus</location>
    </subcellularLocation>
</comment>
<dbReference type="FunFam" id="2.60.120.650:FF:000014">
    <property type="entry name" value="PHD transcription factor (Rum1)"/>
    <property type="match status" value="1"/>
</dbReference>
<dbReference type="FunFam" id="3.30.40.10:FF:000322">
    <property type="entry name" value="PHD transcription factor (Rum1)"/>
    <property type="match status" value="1"/>
</dbReference>
<feature type="region of interest" description="Disordered" evidence="9">
    <location>
        <begin position="1470"/>
        <end position="1638"/>
    </location>
</feature>
<evidence type="ECO:0000259" key="10">
    <source>
        <dbReference type="PROSITE" id="PS50016"/>
    </source>
</evidence>
<dbReference type="PROSITE" id="PS51011">
    <property type="entry name" value="ARID"/>
    <property type="match status" value="1"/>
</dbReference>
<accession>A0A8H6C8G9</accession>
<feature type="compositionally biased region" description="Polar residues" evidence="9">
    <location>
        <begin position="1657"/>
        <end position="1668"/>
    </location>
</feature>
<proteinExistence type="predicted"/>
<dbReference type="Pfam" id="PF08429">
    <property type="entry name" value="PLU-1"/>
    <property type="match status" value="1"/>
</dbReference>
<evidence type="ECO:0000256" key="8">
    <source>
        <dbReference type="PROSITE-ProRule" id="PRU00146"/>
    </source>
</evidence>
<dbReference type="EMBL" id="JACCJB010000021">
    <property type="protein sequence ID" value="KAF6218910.1"/>
    <property type="molecule type" value="Genomic_DNA"/>
</dbReference>
<feature type="region of interest" description="Disordered" evidence="9">
    <location>
        <begin position="349"/>
        <end position="460"/>
    </location>
</feature>
<dbReference type="Gene3D" id="2.60.120.650">
    <property type="entry name" value="Cupin"/>
    <property type="match status" value="1"/>
</dbReference>
<evidence type="ECO:0000256" key="5">
    <source>
        <dbReference type="ARBA" id="ARBA00022833"/>
    </source>
</evidence>
<feature type="compositionally biased region" description="Low complexity" evidence="9">
    <location>
        <begin position="1544"/>
        <end position="1559"/>
    </location>
</feature>
<keyword evidence="4 8" id="KW-0863">Zinc-finger</keyword>
<dbReference type="GeneID" id="59333859"/>
<dbReference type="InterPro" id="IPR019787">
    <property type="entry name" value="Znf_PHD-finger"/>
</dbReference>
<keyword evidence="6" id="KW-0408">Iron</keyword>
<dbReference type="InterPro" id="IPR001965">
    <property type="entry name" value="Znf_PHD"/>
</dbReference>
<dbReference type="InterPro" id="IPR019786">
    <property type="entry name" value="Zinc_finger_PHD-type_CS"/>
</dbReference>
<reference evidence="14 15" key="1">
    <citation type="journal article" date="2020" name="Genomics">
        <title>Complete, high-quality genomes from long-read metagenomic sequencing of two wolf lichen thalli reveals enigmatic genome architecture.</title>
        <authorList>
            <person name="McKenzie S.K."/>
            <person name="Walston R.F."/>
            <person name="Allen J.L."/>
        </authorList>
    </citation>
    <scope>NUCLEOTIDE SEQUENCE [LARGE SCALE GENOMIC DNA]</scope>
    <source>
        <strain evidence="14">WasteWater1</strain>
    </source>
</reference>
<feature type="compositionally biased region" description="Polar residues" evidence="9">
    <location>
        <begin position="389"/>
        <end position="412"/>
    </location>
</feature>
<protein>
    <submittedName>
        <fullName evidence="14">Uncharacterized protein</fullName>
    </submittedName>
</protein>
<dbReference type="InterPro" id="IPR001606">
    <property type="entry name" value="ARID_dom"/>
</dbReference>
<feature type="domain" description="JmjC" evidence="13">
    <location>
        <begin position="603"/>
        <end position="769"/>
    </location>
</feature>
<name>A0A8H6C8G9_9LECA</name>
<keyword evidence="7" id="KW-0539">Nucleus</keyword>
<dbReference type="PROSITE" id="PS01359">
    <property type="entry name" value="ZF_PHD_1"/>
    <property type="match status" value="2"/>
</dbReference>
<feature type="compositionally biased region" description="Polar residues" evidence="9">
    <location>
        <begin position="1560"/>
        <end position="1572"/>
    </location>
</feature>
<evidence type="ECO:0000256" key="1">
    <source>
        <dbReference type="ARBA" id="ARBA00004123"/>
    </source>
</evidence>
<dbReference type="CDD" id="cd15518">
    <property type="entry name" value="PHD_Ecm5p_Lid2p_like"/>
    <property type="match status" value="1"/>
</dbReference>
<dbReference type="InterPro" id="IPR013637">
    <property type="entry name" value="Lys_sp_deMease-like_dom"/>
</dbReference>
<dbReference type="SMART" id="SM00558">
    <property type="entry name" value="JmjC"/>
    <property type="match status" value="1"/>
</dbReference>
<dbReference type="InterPro" id="IPR036431">
    <property type="entry name" value="ARID_dom_sf"/>
</dbReference>
<sequence>MVVPPSSGGNPTPTPAASQLPSTGSFQVNLNPPTTNGIFHNYASHIPFSQRRAPPLDMSTVERRGHPLAARESHRRTRPHGLQEAPTFRPTEEEFKDPMAYIRKIRPEGEKYGVAKIIPPDSWNPAFAINTERFFFKTRRQELNSVEGGTRTNLNYLDQLAKFHKQHGMNLNRFPSVDKRPLDLYKLKKAVAQRGGFEKVCKLKKWAEIGRDLGYSGKIMSSLSTSLKNSYQRWLHPYEEYLKLAKPGVQQQLEFEHGGPFTPSSANQSMKDSHQHTPVSMRDDSPAIRASAALNASIKEIGDPLDAGPPAAEQPQPVASSGFTAVNAGGFTPVNLTQASFQAVNAPPLLPKRESENGLFGVPSHNSSGSFGPPPKDLPDYLSPAPLTNGHSSNPLKRTISHDSLNGLSGTDSGACADADDQNERRSKRAKKAPTVVGSHMSLLRPTTPRLSGDRKNGKPGEVCEVCGTKDERSRLLICDGCELGYHQNCLDPPAKINPLHDWHCPRCLVGTGDFGFEEGGIYSLRQFQDKAHRFKDSYFEPKMPYDPVTNAKRTATEDDVEREFWRLVESPSEEVEVEYGADIHSTTHGSGFPTIEKNPRDPYSTDLWNLNILPLHPESLFRHIKSDISGMTVPWLYVGMCFSTFCWHNEDHYGYSANYQHFGATKTWYGIPGADAERFEEAMKQAVPELFESQPDLLFQLVTLLPPDRLKKAGVNVYALDQRAGQFVITFPQAYHAGFNHGFNFNEAVNFAPEDWEPYGEAGVERLQEFRKQPCFSHDELLMTAAGRDTTIQTAKWLAPALIRLRDREMQQRHDLLKRHKNHIESHHCKIEEKVDSSDSCALGFKVQDQDVPEIEYQCTYCKAYSYLSSFRCETTSKVMCLLHAGSHGCCDASEEQRLTGSGHTLRYRLSDDALNTVVQKVVDRAYMPEAWHEKLDKALDDEAKPSLKVLRSLVSEGEKIPWELPGLPDLKAFVGRCNEWVDEATNYITRKQQNRRKNEKAWRKSNSAKAAEQEERDRELRKIENIHKLLAQAEEISFDCPEIDTLAQRSQDIANFQRDAKAALSTKTSRPTQDFVDLAELGKTFNVDVPEVDELETVIHKMKWTDEAREMQDKFKTLDDVATLMKRGRDIGISDNDELLVRYKDLQTRGELWENKAQELMSVEPIHHPQLEALANQADTLPITNETRARVEAILAKQREAQKKIRELYNDSKDSDFRKRPMYKVVCNVLASLSELNSKPTGTLDLETMIKRHENWMRKGKKLFGKANAPLHILQAHMNYVAEHNSYCYDLSDKPRMPVEPASRDNSPVEGQDVDGVKSEKNVFCMCRQPEAGMMLECELCHEWYHGKCLKIARGKVKEDDNYTCPICDYRVKIPRDAARPKLEDLQDWQAEIPDLPFQPEEEEVLEEIIATAKAFRDFMRPYINPVMTNPEEVTTQRFYLRKIEGAEILLGFETNFFRQELHKWAPVAPTPPPVLEQSLSTRKPRPTKQQKLMQAHNVNTPEELPLQFRTKPYNINKARKGSDAQLKNPHTLAPAKRPRSSHSTSTNNSSETYSHSQRFPVSSSNTTHADPSYTAHYPVPASHNPHQLPESPSFATSPYFPNGHHPHSPFVESPRYGPRSPLSHPNSALDPNLFSPVDNPYDNVHPHDRIMNSPHHSYSNSHQSAARDNVDNMFDEFVTQPEDDVNHRNEVAEALEDRGREHENEDDGVLDDFVHEPYRK</sequence>
<feature type="compositionally biased region" description="Polar residues" evidence="9">
    <location>
        <begin position="16"/>
        <end position="32"/>
    </location>
</feature>
<feature type="region of interest" description="Disordered" evidence="9">
    <location>
        <begin position="1649"/>
        <end position="1668"/>
    </location>
</feature>
<dbReference type="Pfam" id="PF02373">
    <property type="entry name" value="JmjC"/>
    <property type="match status" value="1"/>
</dbReference>
<dbReference type="SMART" id="SM00249">
    <property type="entry name" value="PHD"/>
    <property type="match status" value="2"/>
</dbReference>
<dbReference type="GO" id="GO:0003677">
    <property type="term" value="F:DNA binding"/>
    <property type="evidence" value="ECO:0007669"/>
    <property type="project" value="InterPro"/>
</dbReference>
<feature type="compositionally biased region" description="Basic and acidic residues" evidence="9">
    <location>
        <begin position="271"/>
        <end position="284"/>
    </location>
</feature>
<evidence type="ECO:0000256" key="2">
    <source>
        <dbReference type="ARBA" id="ARBA00022723"/>
    </source>
</evidence>
<dbReference type="SMART" id="SM00501">
    <property type="entry name" value="BRIGHT"/>
    <property type="match status" value="1"/>
</dbReference>
<evidence type="ECO:0000256" key="7">
    <source>
        <dbReference type="ARBA" id="ARBA00023242"/>
    </source>
</evidence>
<dbReference type="InterPro" id="IPR011011">
    <property type="entry name" value="Znf_FYVE_PHD"/>
</dbReference>
<feature type="region of interest" description="Disordered" evidence="9">
    <location>
        <begin position="301"/>
        <end position="320"/>
    </location>
</feature>
<evidence type="ECO:0000259" key="11">
    <source>
        <dbReference type="PROSITE" id="PS51011"/>
    </source>
</evidence>
<dbReference type="SMART" id="SM01014">
    <property type="entry name" value="ARID"/>
    <property type="match status" value="1"/>
</dbReference>
<dbReference type="PROSITE" id="PS51183">
    <property type="entry name" value="JMJN"/>
    <property type="match status" value="1"/>
</dbReference>
<dbReference type="GO" id="GO:0006355">
    <property type="term" value="P:regulation of DNA-templated transcription"/>
    <property type="evidence" value="ECO:0007669"/>
    <property type="project" value="TreeGrafter"/>
</dbReference>
<gene>
    <name evidence="14" type="ORF">HO133_005453</name>
</gene>
<organism evidence="14 15">
    <name type="scientific">Letharia lupina</name>
    <dbReference type="NCBI Taxonomy" id="560253"/>
    <lineage>
        <taxon>Eukaryota</taxon>
        <taxon>Fungi</taxon>
        <taxon>Dikarya</taxon>
        <taxon>Ascomycota</taxon>
        <taxon>Pezizomycotina</taxon>
        <taxon>Lecanoromycetes</taxon>
        <taxon>OSLEUM clade</taxon>
        <taxon>Lecanoromycetidae</taxon>
        <taxon>Lecanorales</taxon>
        <taxon>Lecanorineae</taxon>
        <taxon>Parmeliaceae</taxon>
        <taxon>Letharia</taxon>
    </lineage>
</organism>
<dbReference type="PANTHER" id="PTHR10694:SF33">
    <property type="entry name" value="LYSINE-SPECIFIC DEMETHYLASE 5"/>
    <property type="match status" value="1"/>
</dbReference>
<dbReference type="InterPro" id="IPR004198">
    <property type="entry name" value="Znf_C5HC2"/>
</dbReference>
<evidence type="ECO:0000313" key="14">
    <source>
        <dbReference type="EMBL" id="KAF6218910.1"/>
    </source>
</evidence>
<dbReference type="RefSeq" id="XP_037148345.1">
    <property type="nucleotide sequence ID" value="XM_037296363.1"/>
</dbReference>
<dbReference type="SUPFAM" id="SSF51197">
    <property type="entry name" value="Clavaminate synthase-like"/>
    <property type="match status" value="1"/>
</dbReference>
<dbReference type="PANTHER" id="PTHR10694">
    <property type="entry name" value="LYSINE-SPECIFIC DEMETHYLASE"/>
    <property type="match status" value="1"/>
</dbReference>
<keyword evidence="5" id="KW-0862">Zinc</keyword>
<dbReference type="InterPro" id="IPR013083">
    <property type="entry name" value="Znf_RING/FYVE/PHD"/>
</dbReference>
<feature type="region of interest" description="Disordered" evidence="9">
    <location>
        <begin position="994"/>
        <end position="1018"/>
    </location>
</feature>
<dbReference type="SMART" id="SM00545">
    <property type="entry name" value="JmjN"/>
    <property type="match status" value="1"/>
</dbReference>
<comment type="caution">
    <text evidence="14">The sequence shown here is derived from an EMBL/GenBank/DDBJ whole genome shotgun (WGS) entry which is preliminary data.</text>
</comment>
<dbReference type="SUPFAM" id="SSF57903">
    <property type="entry name" value="FYVE/PHD zinc finger"/>
    <property type="match status" value="2"/>
</dbReference>
<dbReference type="GO" id="GO:0008270">
    <property type="term" value="F:zinc ion binding"/>
    <property type="evidence" value="ECO:0007669"/>
    <property type="project" value="UniProtKB-KW"/>
</dbReference>
<feature type="region of interest" description="Disordered" evidence="9">
    <location>
        <begin position="255"/>
        <end position="284"/>
    </location>
</feature>
<feature type="region of interest" description="Disordered" evidence="9">
    <location>
        <begin position="1"/>
        <end position="32"/>
    </location>
</feature>
<dbReference type="CDD" id="cd16100">
    <property type="entry name" value="ARID"/>
    <property type="match status" value="1"/>
</dbReference>
<evidence type="ECO:0000313" key="15">
    <source>
        <dbReference type="Proteomes" id="UP000593566"/>
    </source>
</evidence>
<evidence type="ECO:0000259" key="12">
    <source>
        <dbReference type="PROSITE" id="PS51183"/>
    </source>
</evidence>
<feature type="domain" description="JmjN" evidence="12">
    <location>
        <begin position="85"/>
        <end position="126"/>
    </location>
</feature>
<feature type="compositionally biased region" description="Basic and acidic residues" evidence="9">
    <location>
        <begin position="1687"/>
        <end position="1706"/>
    </location>
</feature>
<keyword evidence="3" id="KW-0677">Repeat</keyword>
<dbReference type="Gene3D" id="3.30.40.10">
    <property type="entry name" value="Zinc/RING finger domain, C3HC4 (zinc finger)"/>
    <property type="match status" value="2"/>
</dbReference>
<dbReference type="PROSITE" id="PS50016">
    <property type="entry name" value="ZF_PHD_2"/>
    <property type="match status" value="2"/>
</dbReference>
<dbReference type="GO" id="GO:0034647">
    <property type="term" value="F:histone H3K4me/H3K4me2/H3K4me3 demethylase activity"/>
    <property type="evidence" value="ECO:0007669"/>
    <property type="project" value="TreeGrafter"/>
</dbReference>
<keyword evidence="2" id="KW-0479">Metal-binding</keyword>
<dbReference type="InterPro" id="IPR003347">
    <property type="entry name" value="JmjC_dom"/>
</dbReference>
<dbReference type="FunFam" id="1.10.150.60:FF:000010">
    <property type="entry name" value="PHD transcription factor (Rum1)"/>
    <property type="match status" value="1"/>
</dbReference>
<dbReference type="GO" id="GO:0000785">
    <property type="term" value="C:chromatin"/>
    <property type="evidence" value="ECO:0007669"/>
    <property type="project" value="TreeGrafter"/>
</dbReference>
<dbReference type="Pfam" id="PF01388">
    <property type="entry name" value="ARID"/>
    <property type="match status" value="1"/>
</dbReference>
<dbReference type="InterPro" id="IPR003349">
    <property type="entry name" value="JmjN"/>
</dbReference>
<evidence type="ECO:0000256" key="9">
    <source>
        <dbReference type="SAM" id="MobiDB-lite"/>
    </source>
</evidence>
<dbReference type="Proteomes" id="UP000593566">
    <property type="component" value="Unassembled WGS sequence"/>
</dbReference>
<dbReference type="SUPFAM" id="SSF46774">
    <property type="entry name" value="ARID-like"/>
    <property type="match status" value="1"/>
</dbReference>
<dbReference type="Pfam" id="PF00628">
    <property type="entry name" value="PHD"/>
    <property type="match status" value="2"/>
</dbReference>
<dbReference type="GO" id="GO:0005634">
    <property type="term" value="C:nucleus"/>
    <property type="evidence" value="ECO:0007669"/>
    <property type="project" value="UniProtKB-SubCell"/>
</dbReference>
<feature type="compositionally biased region" description="Polar residues" evidence="9">
    <location>
        <begin position="1492"/>
        <end position="1503"/>
    </location>
</feature>
<evidence type="ECO:0000256" key="3">
    <source>
        <dbReference type="ARBA" id="ARBA00022737"/>
    </source>
</evidence>
<evidence type="ECO:0000256" key="4">
    <source>
        <dbReference type="ARBA" id="ARBA00022771"/>
    </source>
</evidence>
<keyword evidence="15" id="KW-1185">Reference proteome</keyword>
<dbReference type="Pfam" id="PF02928">
    <property type="entry name" value="zf-C5HC2"/>
    <property type="match status" value="1"/>
</dbReference>
<feature type="compositionally biased region" description="Low complexity" evidence="9">
    <location>
        <begin position="1"/>
        <end position="11"/>
    </location>
</feature>
<feature type="region of interest" description="Disordered" evidence="9">
    <location>
        <begin position="1681"/>
        <end position="1723"/>
    </location>
</feature>
<dbReference type="Pfam" id="PF02375">
    <property type="entry name" value="JmjN"/>
    <property type="match status" value="1"/>
</dbReference>
<dbReference type="Gene3D" id="1.10.150.60">
    <property type="entry name" value="ARID DNA-binding domain"/>
    <property type="match status" value="1"/>
</dbReference>
<feature type="domain" description="ARID" evidence="11">
    <location>
        <begin position="150"/>
        <end position="243"/>
    </location>
</feature>
<dbReference type="PROSITE" id="PS51184">
    <property type="entry name" value="JMJC"/>
    <property type="match status" value="1"/>
</dbReference>